<feature type="signal peptide" evidence="1">
    <location>
        <begin position="1"/>
        <end position="18"/>
    </location>
</feature>
<feature type="chain" id="PRO_5036811152" evidence="1">
    <location>
        <begin position="19"/>
        <end position="103"/>
    </location>
</feature>
<protein>
    <submittedName>
        <fullName evidence="3">Uncharacterized protein</fullName>
    </submittedName>
</protein>
<accession>A0A915KSE2</accession>
<keyword evidence="1" id="KW-0732">Signal</keyword>
<sequence>MNILIVFHGLAIHCQSSAFFANNYVNMERYQYIDKGEIHAPYFAELRIYCLLSHFEQNFGIDNYCFQQVNLDLISALDQIDNSMLNKQDQKFQCPDFHRNNVN</sequence>
<evidence type="ECO:0000313" key="2">
    <source>
        <dbReference type="Proteomes" id="UP000887565"/>
    </source>
</evidence>
<evidence type="ECO:0000313" key="3">
    <source>
        <dbReference type="WBParaSite" id="nRc.2.0.1.t41693-RA"/>
    </source>
</evidence>
<name>A0A915KSE2_ROMCU</name>
<organism evidence="2 3">
    <name type="scientific">Romanomermis culicivorax</name>
    <name type="common">Nematode worm</name>
    <dbReference type="NCBI Taxonomy" id="13658"/>
    <lineage>
        <taxon>Eukaryota</taxon>
        <taxon>Metazoa</taxon>
        <taxon>Ecdysozoa</taxon>
        <taxon>Nematoda</taxon>
        <taxon>Enoplea</taxon>
        <taxon>Dorylaimia</taxon>
        <taxon>Mermithida</taxon>
        <taxon>Mermithoidea</taxon>
        <taxon>Mermithidae</taxon>
        <taxon>Romanomermis</taxon>
    </lineage>
</organism>
<evidence type="ECO:0000256" key="1">
    <source>
        <dbReference type="SAM" id="SignalP"/>
    </source>
</evidence>
<reference evidence="3" key="1">
    <citation type="submission" date="2022-11" db="UniProtKB">
        <authorList>
            <consortium name="WormBaseParasite"/>
        </authorList>
    </citation>
    <scope>IDENTIFICATION</scope>
</reference>
<proteinExistence type="predicted"/>
<dbReference type="WBParaSite" id="nRc.2.0.1.t41693-RA">
    <property type="protein sequence ID" value="nRc.2.0.1.t41693-RA"/>
    <property type="gene ID" value="nRc.2.0.1.g41693"/>
</dbReference>
<dbReference type="Proteomes" id="UP000887565">
    <property type="component" value="Unplaced"/>
</dbReference>
<keyword evidence="2" id="KW-1185">Reference proteome</keyword>
<dbReference type="AlphaFoldDB" id="A0A915KSE2"/>